<keyword evidence="3" id="KW-0677">Repeat</keyword>
<dbReference type="GO" id="GO:0005576">
    <property type="term" value="C:extracellular region"/>
    <property type="evidence" value="ECO:0007669"/>
    <property type="project" value="InterPro"/>
</dbReference>
<dbReference type="Gene3D" id="2.170.140.10">
    <property type="entry name" value="Chitin binding domain"/>
    <property type="match status" value="4"/>
</dbReference>
<dbReference type="InterPro" id="IPR051940">
    <property type="entry name" value="Chitin_bind-dev_reg"/>
</dbReference>
<dbReference type="Pfam" id="PF01607">
    <property type="entry name" value="CBM_14"/>
    <property type="match status" value="4"/>
</dbReference>
<evidence type="ECO:0000256" key="6">
    <source>
        <dbReference type="SAM" id="MobiDB-lite"/>
    </source>
</evidence>
<dbReference type="SMART" id="SM00494">
    <property type="entry name" value="ChtBD2"/>
    <property type="match status" value="4"/>
</dbReference>
<feature type="region of interest" description="Disordered" evidence="6">
    <location>
        <begin position="88"/>
        <end position="129"/>
    </location>
</feature>
<dbReference type="SUPFAM" id="SSF57625">
    <property type="entry name" value="Invertebrate chitin-binding proteins"/>
    <property type="match status" value="4"/>
</dbReference>
<feature type="domain" description="Chitin-binding type-2" evidence="8">
    <location>
        <begin position="336"/>
        <end position="396"/>
    </location>
</feature>
<dbReference type="InterPro" id="IPR002557">
    <property type="entry name" value="Chitin-bd_dom"/>
</dbReference>
<evidence type="ECO:0000313" key="10">
    <source>
        <dbReference type="Proteomes" id="UP000276133"/>
    </source>
</evidence>
<evidence type="ECO:0000256" key="3">
    <source>
        <dbReference type="ARBA" id="ARBA00022737"/>
    </source>
</evidence>
<feature type="compositionally biased region" description="Basic residues" evidence="6">
    <location>
        <begin position="231"/>
        <end position="243"/>
    </location>
</feature>
<dbReference type="AlphaFoldDB" id="A0A3M7S591"/>
<keyword evidence="10" id="KW-1185">Reference proteome</keyword>
<feature type="region of interest" description="Disordered" evidence="6">
    <location>
        <begin position="223"/>
        <end position="268"/>
    </location>
</feature>
<accession>A0A3M7S591</accession>
<dbReference type="OrthoDB" id="9987187at2759"/>
<dbReference type="GO" id="GO:0008061">
    <property type="term" value="F:chitin binding"/>
    <property type="evidence" value="ECO:0007669"/>
    <property type="project" value="UniProtKB-KW"/>
</dbReference>
<evidence type="ECO:0000256" key="7">
    <source>
        <dbReference type="SAM" id="SignalP"/>
    </source>
</evidence>
<feature type="domain" description="Chitin-binding type-2" evidence="8">
    <location>
        <begin position="27"/>
        <end position="83"/>
    </location>
</feature>
<dbReference type="Proteomes" id="UP000276133">
    <property type="component" value="Unassembled WGS sequence"/>
</dbReference>
<keyword evidence="5" id="KW-0325">Glycoprotein</keyword>
<feature type="chain" id="PRO_5018108721" evidence="7">
    <location>
        <begin position="27"/>
        <end position="423"/>
    </location>
</feature>
<evidence type="ECO:0000313" key="9">
    <source>
        <dbReference type="EMBL" id="RNA30994.1"/>
    </source>
</evidence>
<feature type="signal peptide" evidence="7">
    <location>
        <begin position="1"/>
        <end position="26"/>
    </location>
</feature>
<proteinExistence type="predicted"/>
<feature type="compositionally biased region" description="Basic and acidic residues" evidence="6">
    <location>
        <begin position="88"/>
        <end position="98"/>
    </location>
</feature>
<dbReference type="STRING" id="10195.A0A3M7S591"/>
<dbReference type="InterPro" id="IPR036508">
    <property type="entry name" value="Chitin-bd_dom_sf"/>
</dbReference>
<dbReference type="PANTHER" id="PTHR23301:SF0">
    <property type="entry name" value="CHITIN-BINDING TYPE-2 DOMAIN-CONTAINING PROTEIN-RELATED"/>
    <property type="match status" value="1"/>
</dbReference>
<feature type="domain" description="Chitin-binding type-2" evidence="8">
    <location>
        <begin position="153"/>
        <end position="211"/>
    </location>
</feature>
<dbReference type="PROSITE" id="PS50940">
    <property type="entry name" value="CHIT_BIND_II"/>
    <property type="match status" value="4"/>
</dbReference>
<evidence type="ECO:0000259" key="8">
    <source>
        <dbReference type="PROSITE" id="PS50940"/>
    </source>
</evidence>
<feature type="compositionally biased region" description="Acidic residues" evidence="6">
    <location>
        <begin position="109"/>
        <end position="124"/>
    </location>
</feature>
<keyword evidence="4" id="KW-1015">Disulfide bond</keyword>
<dbReference type="PANTHER" id="PTHR23301">
    <property type="entry name" value="CHITIN BINDING PERITROPHIN-A"/>
    <property type="match status" value="1"/>
</dbReference>
<organism evidence="9 10">
    <name type="scientific">Brachionus plicatilis</name>
    <name type="common">Marine rotifer</name>
    <name type="synonym">Brachionus muelleri</name>
    <dbReference type="NCBI Taxonomy" id="10195"/>
    <lineage>
        <taxon>Eukaryota</taxon>
        <taxon>Metazoa</taxon>
        <taxon>Spiralia</taxon>
        <taxon>Gnathifera</taxon>
        <taxon>Rotifera</taxon>
        <taxon>Eurotatoria</taxon>
        <taxon>Monogononta</taxon>
        <taxon>Pseudotrocha</taxon>
        <taxon>Ploima</taxon>
        <taxon>Brachionidae</taxon>
        <taxon>Brachionus</taxon>
    </lineage>
</organism>
<evidence type="ECO:0000256" key="4">
    <source>
        <dbReference type="ARBA" id="ARBA00023157"/>
    </source>
</evidence>
<name>A0A3M7S591_BRAPC</name>
<protein>
    <submittedName>
        <fullName evidence="9">Putative chitinase 3 isoform X5</fullName>
    </submittedName>
</protein>
<comment type="caution">
    <text evidence="9">The sequence shown here is derived from an EMBL/GenBank/DDBJ whole genome shotgun (WGS) entry which is preliminary data.</text>
</comment>
<reference evidence="9 10" key="1">
    <citation type="journal article" date="2018" name="Sci. Rep.">
        <title>Genomic signatures of local adaptation to the degree of environmental predictability in rotifers.</title>
        <authorList>
            <person name="Franch-Gras L."/>
            <person name="Hahn C."/>
            <person name="Garcia-Roger E.M."/>
            <person name="Carmona M.J."/>
            <person name="Serra M."/>
            <person name="Gomez A."/>
        </authorList>
    </citation>
    <scope>NUCLEOTIDE SEQUENCE [LARGE SCALE GENOMIC DNA]</scope>
    <source>
        <strain evidence="9">HYR1</strain>
    </source>
</reference>
<keyword evidence="1" id="KW-0147">Chitin-binding</keyword>
<sequence>MVIQIGKGNFIFLTFLFSSFLVSVFADYDCEYKKDGFYSDEDFCHIYWRCNYGVPEEYECPAGTAWNHIEMRCDWLDNVDCSRIDANEKDDDKSEETTKKRRKKTTTTSEDEYDETTTPADDENLVTTLPNKLKNTTLAEDDYEEEDDGYDFNQLCIGATADDAFRDDPFICNRYVRCNFGSAQKFVCTKATAWDSVKKMCTWISEVECGERQLVLDDKLEESNKNSTTKTTKKKTKTTKLTKKTSQTTTLPITNNANDLTEKPNEPPATSSICVNPGVYSVQDNSDCSSYFMCNSGKESKMSCGDKQYFNSESSQCEDWQQVGCGTRPASLNADKSQCTGKRDGIYPDNERGCRVFYQCVTQAKTREAVCPNNLKFNSVSAKCDNPSNILAPCGTFTAGTEKLSFNLKLFVTALVIIAKIIF</sequence>
<dbReference type="EMBL" id="REGN01002004">
    <property type="protein sequence ID" value="RNA30994.1"/>
    <property type="molecule type" value="Genomic_DNA"/>
</dbReference>
<gene>
    <name evidence="9" type="ORF">BpHYR1_036104</name>
</gene>
<evidence type="ECO:0000256" key="5">
    <source>
        <dbReference type="ARBA" id="ARBA00023180"/>
    </source>
</evidence>
<evidence type="ECO:0000256" key="2">
    <source>
        <dbReference type="ARBA" id="ARBA00022729"/>
    </source>
</evidence>
<keyword evidence="2 7" id="KW-0732">Signal</keyword>
<evidence type="ECO:0000256" key="1">
    <source>
        <dbReference type="ARBA" id="ARBA00022669"/>
    </source>
</evidence>
<feature type="domain" description="Chitin-binding type-2" evidence="8">
    <location>
        <begin position="271"/>
        <end position="327"/>
    </location>
</feature>